<protein>
    <recommendedName>
        <fullName evidence="3">Telomere length regulation/capping, TEN1</fullName>
    </recommendedName>
</protein>
<keyword evidence="2" id="KW-1185">Reference proteome</keyword>
<dbReference type="InterPro" id="IPR024222">
    <property type="entry name" value="Ten1_fungal"/>
</dbReference>
<dbReference type="Pfam" id="PF12658">
    <property type="entry name" value="Ten1"/>
    <property type="match status" value="1"/>
</dbReference>
<dbReference type="OrthoDB" id="5275361at2759"/>
<sequence>MSWGPVPSQLWLLSQLKDCSVGDKVRFLGCVLSYDTSTACLSLGHMYPPGTNETVFVNIQLILETLQPGLTQVGQWVNVVGYIMERTESDALKDKEPGKEASPVLIQALLMWSTGPLDIGRWRDPDALPSSEAYEIERAHILRSWTAKRKDDKIEGRSARRSKISATAFLLATPPVDFYAAAWKRVPFAWYLTI</sequence>
<dbReference type="Proteomes" id="UP000827724">
    <property type="component" value="Unassembled WGS sequence"/>
</dbReference>
<comment type="caution">
    <text evidence="1">The sequence shown here is derived from an EMBL/GenBank/DDBJ whole genome shotgun (WGS) entry which is preliminary data.</text>
</comment>
<dbReference type="InterPro" id="IPR012340">
    <property type="entry name" value="NA-bd_OB-fold"/>
</dbReference>
<gene>
    <name evidence="1" type="ORF">Trco_002974</name>
</gene>
<proteinExistence type="predicted"/>
<evidence type="ECO:0008006" key="3">
    <source>
        <dbReference type="Google" id="ProtNLM"/>
    </source>
</evidence>
<dbReference type="EMBL" id="JAIWOZ010000002">
    <property type="protein sequence ID" value="KAH6609628.1"/>
    <property type="molecule type" value="Genomic_DNA"/>
</dbReference>
<dbReference type="GO" id="GO:1990879">
    <property type="term" value="C:CST complex"/>
    <property type="evidence" value="ECO:0007669"/>
    <property type="project" value="InterPro"/>
</dbReference>
<evidence type="ECO:0000313" key="1">
    <source>
        <dbReference type="EMBL" id="KAH6609628.1"/>
    </source>
</evidence>
<reference evidence="1" key="1">
    <citation type="submission" date="2021-08" db="EMBL/GenBank/DDBJ databases">
        <title>Chromosome-Level Trichoderma cornu-damae using Hi-C Data.</title>
        <authorList>
            <person name="Kim C.S."/>
        </authorList>
    </citation>
    <scope>NUCLEOTIDE SEQUENCE</scope>
    <source>
        <strain evidence="1">KA19-0412C</strain>
    </source>
</reference>
<dbReference type="Gene3D" id="2.40.50.140">
    <property type="entry name" value="Nucleic acid-binding proteins"/>
    <property type="match status" value="1"/>
</dbReference>
<dbReference type="AlphaFoldDB" id="A0A9P8QVR3"/>
<accession>A0A9P8QVR3</accession>
<evidence type="ECO:0000313" key="2">
    <source>
        <dbReference type="Proteomes" id="UP000827724"/>
    </source>
</evidence>
<name>A0A9P8QVR3_9HYPO</name>
<dbReference type="GO" id="GO:0016233">
    <property type="term" value="P:telomere capping"/>
    <property type="evidence" value="ECO:0007669"/>
    <property type="project" value="InterPro"/>
</dbReference>
<dbReference type="GO" id="GO:0043047">
    <property type="term" value="F:single-stranded telomeric DNA binding"/>
    <property type="evidence" value="ECO:0007669"/>
    <property type="project" value="InterPro"/>
</dbReference>
<organism evidence="1 2">
    <name type="scientific">Trichoderma cornu-damae</name>
    <dbReference type="NCBI Taxonomy" id="654480"/>
    <lineage>
        <taxon>Eukaryota</taxon>
        <taxon>Fungi</taxon>
        <taxon>Dikarya</taxon>
        <taxon>Ascomycota</taxon>
        <taxon>Pezizomycotina</taxon>
        <taxon>Sordariomycetes</taxon>
        <taxon>Hypocreomycetidae</taxon>
        <taxon>Hypocreales</taxon>
        <taxon>Hypocreaceae</taxon>
        <taxon>Trichoderma</taxon>
    </lineage>
</organism>